<organism evidence="9">
    <name type="scientific">Nakamurella sp. A5-74</name>
    <dbReference type="NCBI Taxonomy" id="3158264"/>
    <lineage>
        <taxon>Bacteria</taxon>
        <taxon>Bacillati</taxon>
        <taxon>Actinomycetota</taxon>
        <taxon>Actinomycetes</taxon>
        <taxon>Nakamurellales</taxon>
        <taxon>Nakamurellaceae</taxon>
        <taxon>Nakamurella</taxon>
    </lineage>
</organism>
<sequence>MTAAGSWVRVCPVDALTMERGAAALVDGIQIALFRLADGNVHAVQHRDPFSGANVLARGIVGSRQGEPTVASPMYKQVFSLRTGRCLDRAGREPVPGDDGNLVVHAVQVRHGAVHVGPAVSGPAVSGPEASGPAASGLPADDQVVVLT</sequence>
<feature type="domain" description="Rieske" evidence="8">
    <location>
        <begin position="7"/>
        <end position="116"/>
    </location>
</feature>
<dbReference type="PROSITE" id="PS51296">
    <property type="entry name" value="RIESKE"/>
    <property type="match status" value="1"/>
</dbReference>
<evidence type="ECO:0000256" key="2">
    <source>
        <dbReference type="ARBA" id="ARBA00022723"/>
    </source>
</evidence>
<keyword evidence="4" id="KW-0408">Iron</keyword>
<dbReference type="Gene3D" id="2.102.10.10">
    <property type="entry name" value="Rieske [2Fe-2S] iron-sulphur domain"/>
    <property type="match status" value="1"/>
</dbReference>
<dbReference type="NCBIfam" id="TIGR02378">
    <property type="entry name" value="nirD_assim_sml"/>
    <property type="match status" value="1"/>
</dbReference>
<keyword evidence="5" id="KW-0411">Iron-sulfur</keyword>
<dbReference type="GO" id="GO:0016705">
    <property type="term" value="F:oxidoreductase activity, acting on paired donors, with incorporation or reduction of molecular oxygen"/>
    <property type="evidence" value="ECO:0007669"/>
    <property type="project" value="UniProtKB-ARBA"/>
</dbReference>
<reference evidence="9" key="1">
    <citation type="submission" date="2024-05" db="EMBL/GenBank/DDBJ databases">
        <authorList>
            <person name="Cai S.Y."/>
            <person name="Jin L.M."/>
            <person name="Li H.R."/>
        </authorList>
    </citation>
    <scope>NUCLEOTIDE SEQUENCE</scope>
    <source>
        <strain evidence="9">A5-74</strain>
    </source>
</reference>
<dbReference type="GO" id="GO:0008942">
    <property type="term" value="F:nitrite reductase [NAD(P)H] activity"/>
    <property type="evidence" value="ECO:0007669"/>
    <property type="project" value="InterPro"/>
</dbReference>
<gene>
    <name evidence="9" type="primary">nirD</name>
    <name evidence="9" type="ORF">ABLG96_06355</name>
</gene>
<name>A0AAU8DUH0_9ACTN</name>
<evidence type="ECO:0000256" key="7">
    <source>
        <dbReference type="SAM" id="MobiDB-lite"/>
    </source>
</evidence>
<dbReference type="PANTHER" id="PTHR40562">
    <property type="match status" value="1"/>
</dbReference>
<proteinExistence type="predicted"/>
<dbReference type="InterPro" id="IPR036922">
    <property type="entry name" value="Rieske_2Fe-2S_sf"/>
</dbReference>
<evidence type="ECO:0000256" key="5">
    <source>
        <dbReference type="ARBA" id="ARBA00023014"/>
    </source>
</evidence>
<dbReference type="GO" id="GO:0042128">
    <property type="term" value="P:nitrate assimilation"/>
    <property type="evidence" value="ECO:0007669"/>
    <property type="project" value="UniProtKB-KW"/>
</dbReference>
<evidence type="ECO:0000313" key="9">
    <source>
        <dbReference type="EMBL" id="XCG64926.1"/>
    </source>
</evidence>
<keyword evidence="1" id="KW-0001">2Fe-2S</keyword>
<keyword evidence="2" id="KW-0479">Metal-binding</keyword>
<dbReference type="InterPro" id="IPR017941">
    <property type="entry name" value="Rieske_2Fe-2S"/>
</dbReference>
<evidence type="ECO:0000259" key="8">
    <source>
        <dbReference type="PROSITE" id="PS51296"/>
    </source>
</evidence>
<dbReference type="GO" id="GO:0046872">
    <property type="term" value="F:metal ion binding"/>
    <property type="evidence" value="ECO:0007669"/>
    <property type="project" value="UniProtKB-KW"/>
</dbReference>
<dbReference type="InterPro" id="IPR017881">
    <property type="entry name" value="NirD"/>
</dbReference>
<dbReference type="InterPro" id="IPR012748">
    <property type="entry name" value="Rieske-like_NirD"/>
</dbReference>
<dbReference type="GO" id="GO:0051537">
    <property type="term" value="F:2 iron, 2 sulfur cluster binding"/>
    <property type="evidence" value="ECO:0007669"/>
    <property type="project" value="UniProtKB-KW"/>
</dbReference>
<evidence type="ECO:0000256" key="3">
    <source>
        <dbReference type="ARBA" id="ARBA00023002"/>
    </source>
</evidence>
<dbReference type="Pfam" id="PF13806">
    <property type="entry name" value="Rieske_2"/>
    <property type="match status" value="1"/>
</dbReference>
<dbReference type="GO" id="GO:0004497">
    <property type="term" value="F:monooxygenase activity"/>
    <property type="evidence" value="ECO:0007669"/>
    <property type="project" value="UniProtKB-ARBA"/>
</dbReference>
<dbReference type="SUPFAM" id="SSF50022">
    <property type="entry name" value="ISP domain"/>
    <property type="match status" value="1"/>
</dbReference>
<accession>A0AAU8DUH0</accession>
<dbReference type="PROSITE" id="PS51300">
    <property type="entry name" value="NIRD"/>
    <property type="match status" value="1"/>
</dbReference>
<dbReference type="AlphaFoldDB" id="A0AAU8DUH0"/>
<keyword evidence="6" id="KW-0534">Nitrate assimilation</keyword>
<evidence type="ECO:0000256" key="4">
    <source>
        <dbReference type="ARBA" id="ARBA00023004"/>
    </source>
</evidence>
<dbReference type="PANTHER" id="PTHR40562:SF1">
    <property type="entry name" value="NITRITE REDUCTASE (NADH) SMALL SUBUNIT"/>
    <property type="match status" value="1"/>
</dbReference>
<protein>
    <submittedName>
        <fullName evidence="9">Nitrite reductase small subunit NirD</fullName>
    </submittedName>
</protein>
<keyword evidence="3" id="KW-0560">Oxidoreductase</keyword>
<evidence type="ECO:0000256" key="6">
    <source>
        <dbReference type="ARBA" id="ARBA00023063"/>
    </source>
</evidence>
<dbReference type="RefSeq" id="WP_353650537.1">
    <property type="nucleotide sequence ID" value="NZ_CP159218.1"/>
</dbReference>
<dbReference type="CDD" id="cd03529">
    <property type="entry name" value="Rieske_NirD"/>
    <property type="match status" value="1"/>
</dbReference>
<evidence type="ECO:0000256" key="1">
    <source>
        <dbReference type="ARBA" id="ARBA00022714"/>
    </source>
</evidence>
<dbReference type="EMBL" id="CP159218">
    <property type="protein sequence ID" value="XCG64926.1"/>
    <property type="molecule type" value="Genomic_DNA"/>
</dbReference>
<feature type="region of interest" description="Disordered" evidence="7">
    <location>
        <begin position="120"/>
        <end position="141"/>
    </location>
</feature>